<organism evidence="7 8">
    <name type="scientific">Neobacillus massiliamazoniensis</name>
    <dbReference type="NCBI Taxonomy" id="1499688"/>
    <lineage>
        <taxon>Bacteria</taxon>
        <taxon>Bacillati</taxon>
        <taxon>Bacillota</taxon>
        <taxon>Bacilli</taxon>
        <taxon>Bacillales</taxon>
        <taxon>Bacillaceae</taxon>
        <taxon>Neobacillus</taxon>
    </lineage>
</organism>
<keyword evidence="2 7" id="KW-0238">DNA-binding</keyword>
<evidence type="ECO:0000256" key="3">
    <source>
        <dbReference type="ARBA" id="ARBA00023163"/>
    </source>
</evidence>
<reference evidence="8" key="1">
    <citation type="submission" date="2015-05" db="EMBL/GenBank/DDBJ databases">
        <authorList>
            <person name="Urmite Genomes"/>
        </authorList>
    </citation>
    <scope>NUCLEOTIDE SEQUENCE [LARGE SCALE GENOMIC DNA]</scope>
    <source>
        <strain evidence="8">LF1</strain>
    </source>
</reference>
<dbReference type="PRINTS" id="PR00032">
    <property type="entry name" value="HTHARAC"/>
</dbReference>
<dbReference type="SMART" id="SM00448">
    <property type="entry name" value="REC"/>
    <property type="match status" value="1"/>
</dbReference>
<evidence type="ECO:0000313" key="7">
    <source>
        <dbReference type="EMBL" id="CRK81868.1"/>
    </source>
</evidence>
<dbReference type="InterPro" id="IPR018060">
    <property type="entry name" value="HTH_AraC"/>
</dbReference>
<dbReference type="Gene3D" id="3.40.50.2300">
    <property type="match status" value="1"/>
</dbReference>
<feature type="modified residue" description="4-aspartylphosphate" evidence="4">
    <location>
        <position position="54"/>
    </location>
</feature>
<evidence type="ECO:0000259" key="5">
    <source>
        <dbReference type="PROSITE" id="PS01124"/>
    </source>
</evidence>
<dbReference type="EMBL" id="CVRB01000002">
    <property type="protein sequence ID" value="CRK81868.1"/>
    <property type="molecule type" value="Genomic_DNA"/>
</dbReference>
<dbReference type="GO" id="GO:0000160">
    <property type="term" value="P:phosphorelay signal transduction system"/>
    <property type="evidence" value="ECO:0007669"/>
    <property type="project" value="InterPro"/>
</dbReference>
<dbReference type="PROSITE" id="PS50110">
    <property type="entry name" value="RESPONSE_REGULATORY"/>
    <property type="match status" value="1"/>
</dbReference>
<keyword evidence="8" id="KW-1185">Reference proteome</keyword>
<dbReference type="PANTHER" id="PTHR43280:SF2">
    <property type="entry name" value="HTH-TYPE TRANSCRIPTIONAL REGULATOR EXSA"/>
    <property type="match status" value="1"/>
</dbReference>
<dbReference type="Pfam" id="PF00072">
    <property type="entry name" value="Response_reg"/>
    <property type="match status" value="1"/>
</dbReference>
<dbReference type="Pfam" id="PF12833">
    <property type="entry name" value="HTH_18"/>
    <property type="match status" value="1"/>
</dbReference>
<dbReference type="GO" id="GO:0003700">
    <property type="term" value="F:DNA-binding transcription factor activity"/>
    <property type="evidence" value="ECO:0007669"/>
    <property type="project" value="InterPro"/>
</dbReference>
<dbReference type="PANTHER" id="PTHR43280">
    <property type="entry name" value="ARAC-FAMILY TRANSCRIPTIONAL REGULATOR"/>
    <property type="match status" value="1"/>
</dbReference>
<name>A0A0U1NVM9_9BACI</name>
<dbReference type="GO" id="GO:0043565">
    <property type="term" value="F:sequence-specific DNA binding"/>
    <property type="evidence" value="ECO:0007669"/>
    <property type="project" value="InterPro"/>
</dbReference>
<dbReference type="CDD" id="cd17536">
    <property type="entry name" value="REC_YesN-like"/>
    <property type="match status" value="1"/>
</dbReference>
<dbReference type="InterPro" id="IPR011006">
    <property type="entry name" value="CheY-like_superfamily"/>
</dbReference>
<evidence type="ECO:0000256" key="1">
    <source>
        <dbReference type="ARBA" id="ARBA00023015"/>
    </source>
</evidence>
<dbReference type="InterPro" id="IPR020449">
    <property type="entry name" value="Tscrpt_reg_AraC-type_HTH"/>
</dbReference>
<dbReference type="PROSITE" id="PS00041">
    <property type="entry name" value="HTH_ARAC_FAMILY_1"/>
    <property type="match status" value="1"/>
</dbReference>
<keyword evidence="3" id="KW-0804">Transcription</keyword>
<keyword evidence="4" id="KW-0597">Phosphoprotein</keyword>
<evidence type="ECO:0000313" key="8">
    <source>
        <dbReference type="Proteomes" id="UP000199087"/>
    </source>
</evidence>
<evidence type="ECO:0000256" key="4">
    <source>
        <dbReference type="PROSITE-ProRule" id="PRU00169"/>
    </source>
</evidence>
<dbReference type="SUPFAM" id="SSF46689">
    <property type="entry name" value="Homeodomain-like"/>
    <property type="match status" value="2"/>
</dbReference>
<protein>
    <submittedName>
        <fullName evidence="7">DNA-binding response regulator</fullName>
    </submittedName>
</protein>
<accession>A0A0U1NVM9</accession>
<gene>
    <name evidence="7" type="ORF">BN000_01785</name>
</gene>
<evidence type="ECO:0000256" key="2">
    <source>
        <dbReference type="ARBA" id="ARBA00023125"/>
    </source>
</evidence>
<dbReference type="PROSITE" id="PS01124">
    <property type="entry name" value="HTH_ARAC_FAMILY_2"/>
    <property type="match status" value="1"/>
</dbReference>
<dbReference type="AlphaFoldDB" id="A0A0U1NVM9"/>
<dbReference type="SUPFAM" id="SSF52172">
    <property type="entry name" value="CheY-like"/>
    <property type="match status" value="1"/>
</dbReference>
<dbReference type="InterPro" id="IPR018062">
    <property type="entry name" value="HTH_AraC-typ_CS"/>
</dbReference>
<dbReference type="STRING" id="1499688.BN000_01785"/>
<dbReference type="InterPro" id="IPR001789">
    <property type="entry name" value="Sig_transdc_resp-reg_receiver"/>
</dbReference>
<dbReference type="InterPro" id="IPR009057">
    <property type="entry name" value="Homeodomain-like_sf"/>
</dbReference>
<feature type="domain" description="HTH araC/xylS-type" evidence="5">
    <location>
        <begin position="128"/>
        <end position="227"/>
    </location>
</feature>
<proteinExistence type="predicted"/>
<dbReference type="Proteomes" id="UP000199087">
    <property type="component" value="Unassembled WGS sequence"/>
</dbReference>
<dbReference type="Gene3D" id="1.10.10.60">
    <property type="entry name" value="Homeodomain-like"/>
    <property type="match status" value="2"/>
</dbReference>
<feature type="domain" description="Response regulatory" evidence="6">
    <location>
        <begin position="3"/>
        <end position="118"/>
    </location>
</feature>
<evidence type="ECO:0000259" key="6">
    <source>
        <dbReference type="PROSITE" id="PS50110"/>
    </source>
</evidence>
<dbReference type="SMART" id="SM00342">
    <property type="entry name" value="HTH_ARAC"/>
    <property type="match status" value="1"/>
</dbReference>
<sequence length="231" mass="26836">MMNILLVDDEPLELDQLEYLIHKRFPAWAVFRASDASQALKIARQTTIFLAFLDIHLPGKSGLDLAVELLRNHKMDIVMVTAFQNFEYARTSFRLGVVDYITKPVIEDELNEILTKYERIAGFSELINHAIQIIQTEYSEKLTLNYLASRIHINPAYLSRKFQEEVGMGFSEFLNNIRLKAAQKMLIQYPDMSISGISDKCGFNSQHYFSQMFRKVTGISPRDYRLKEIYH</sequence>
<keyword evidence="1" id="KW-0805">Transcription regulation</keyword>